<feature type="transmembrane region" description="Helical" evidence="7">
    <location>
        <begin position="21"/>
        <end position="45"/>
    </location>
</feature>
<gene>
    <name evidence="10" type="ORF">COU29_04445</name>
</gene>
<feature type="domain" description="ABC3 transporter permease C-terminal" evidence="8">
    <location>
        <begin position="287"/>
        <end position="405"/>
    </location>
</feature>
<feature type="transmembrane region" description="Helical" evidence="7">
    <location>
        <begin position="283"/>
        <end position="308"/>
    </location>
</feature>
<organism evidence="10 11">
    <name type="scientific">Candidatus Magasanikbacteria bacterium CG10_big_fil_rev_8_21_14_0_10_36_32</name>
    <dbReference type="NCBI Taxonomy" id="1974646"/>
    <lineage>
        <taxon>Bacteria</taxon>
        <taxon>Candidatus Magasanikiibacteriota</taxon>
    </lineage>
</organism>
<sequence length="412" mass="44792">MNIFKSIHNVWHIIGRNKIRSFLTMLGIIIGVMSVIIIMSAGAGAQSLILNQVKSMGSNLIGVLPGQSDDKGPPASVMGVEITSLKYDDIREIMRGQFPHLVGAAVYVKGTDTVNWSDQKTDTTFVGTSADLLTVEDTQVSAGRFFTAEEERSMARVAVLGSEVVKNLFQDIDPIGKQIKIKKTNFNIIGVMRERGTVGFQNQDNQIFVPISTAQKLLLGINYISQARVKVDDAKNIDVGMEYIRMILRERHGIDNPEDDDFSVRSMAQSVEAITSITDALKLFLAAVAAIALVVGGIGIMNIMLAAVQERTREIGLRKAVGAKNHHIVIHFLLETVMITLIGGIIGILLGIIISTLVAQVAKGLGYDWKLIISLSSILLSCVVSVGIGLIFGIVPARRASRLNPIEALRYE</sequence>
<dbReference type="Pfam" id="PF12704">
    <property type="entry name" value="MacB_PCD"/>
    <property type="match status" value="1"/>
</dbReference>
<keyword evidence="4 7" id="KW-1133">Transmembrane helix</keyword>
<dbReference type="PANTHER" id="PTHR30572">
    <property type="entry name" value="MEMBRANE COMPONENT OF TRANSPORTER-RELATED"/>
    <property type="match status" value="1"/>
</dbReference>
<evidence type="ECO:0000256" key="4">
    <source>
        <dbReference type="ARBA" id="ARBA00022989"/>
    </source>
</evidence>
<feature type="transmembrane region" description="Helical" evidence="7">
    <location>
        <begin position="371"/>
        <end position="395"/>
    </location>
</feature>
<evidence type="ECO:0000256" key="6">
    <source>
        <dbReference type="ARBA" id="ARBA00038076"/>
    </source>
</evidence>
<feature type="transmembrane region" description="Helical" evidence="7">
    <location>
        <begin position="329"/>
        <end position="359"/>
    </location>
</feature>
<dbReference type="AlphaFoldDB" id="A0A2M6W5N6"/>
<dbReference type="Pfam" id="PF02687">
    <property type="entry name" value="FtsX"/>
    <property type="match status" value="1"/>
</dbReference>
<evidence type="ECO:0000259" key="8">
    <source>
        <dbReference type="Pfam" id="PF02687"/>
    </source>
</evidence>
<evidence type="ECO:0000313" key="10">
    <source>
        <dbReference type="EMBL" id="PIT88025.1"/>
    </source>
</evidence>
<comment type="subcellular location">
    <subcellularLocation>
        <location evidence="1">Cell membrane</location>
        <topology evidence="1">Multi-pass membrane protein</topology>
    </subcellularLocation>
</comment>
<evidence type="ECO:0000256" key="5">
    <source>
        <dbReference type="ARBA" id="ARBA00023136"/>
    </source>
</evidence>
<comment type="similarity">
    <text evidence="6">Belongs to the ABC-4 integral membrane protein family.</text>
</comment>
<evidence type="ECO:0000256" key="7">
    <source>
        <dbReference type="SAM" id="Phobius"/>
    </source>
</evidence>
<keyword evidence="3 7" id="KW-0812">Transmembrane</keyword>
<dbReference type="GO" id="GO:0022857">
    <property type="term" value="F:transmembrane transporter activity"/>
    <property type="evidence" value="ECO:0007669"/>
    <property type="project" value="TreeGrafter"/>
</dbReference>
<dbReference type="PANTHER" id="PTHR30572:SF4">
    <property type="entry name" value="ABC TRANSPORTER PERMEASE YTRF"/>
    <property type="match status" value="1"/>
</dbReference>
<proteinExistence type="inferred from homology"/>
<keyword evidence="5 7" id="KW-0472">Membrane</keyword>
<dbReference type="EMBL" id="PFBV01000006">
    <property type="protein sequence ID" value="PIT88025.1"/>
    <property type="molecule type" value="Genomic_DNA"/>
</dbReference>
<keyword evidence="2" id="KW-1003">Cell membrane</keyword>
<accession>A0A2M6W5N6</accession>
<dbReference type="InterPro" id="IPR025857">
    <property type="entry name" value="MacB_PCD"/>
</dbReference>
<dbReference type="InterPro" id="IPR050250">
    <property type="entry name" value="Macrolide_Exporter_MacB"/>
</dbReference>
<comment type="caution">
    <text evidence="10">The sequence shown here is derived from an EMBL/GenBank/DDBJ whole genome shotgun (WGS) entry which is preliminary data.</text>
</comment>
<dbReference type="InterPro" id="IPR003838">
    <property type="entry name" value="ABC3_permease_C"/>
</dbReference>
<dbReference type="GO" id="GO:0005886">
    <property type="term" value="C:plasma membrane"/>
    <property type="evidence" value="ECO:0007669"/>
    <property type="project" value="UniProtKB-SubCell"/>
</dbReference>
<evidence type="ECO:0000256" key="2">
    <source>
        <dbReference type="ARBA" id="ARBA00022475"/>
    </source>
</evidence>
<evidence type="ECO:0000259" key="9">
    <source>
        <dbReference type="Pfam" id="PF12704"/>
    </source>
</evidence>
<evidence type="ECO:0000256" key="1">
    <source>
        <dbReference type="ARBA" id="ARBA00004651"/>
    </source>
</evidence>
<evidence type="ECO:0000256" key="3">
    <source>
        <dbReference type="ARBA" id="ARBA00022692"/>
    </source>
</evidence>
<dbReference type="Proteomes" id="UP000231426">
    <property type="component" value="Unassembled WGS sequence"/>
</dbReference>
<feature type="domain" description="MacB-like periplasmic core" evidence="9">
    <location>
        <begin position="21"/>
        <end position="239"/>
    </location>
</feature>
<reference evidence="11" key="1">
    <citation type="submission" date="2017-09" db="EMBL/GenBank/DDBJ databases">
        <title>Depth-based differentiation of microbial function through sediment-hosted aquifers and enrichment of novel symbionts in the deep terrestrial subsurface.</title>
        <authorList>
            <person name="Probst A.J."/>
            <person name="Ladd B."/>
            <person name="Jarett J.K."/>
            <person name="Geller-Mcgrath D.E."/>
            <person name="Sieber C.M.K."/>
            <person name="Emerson J.B."/>
            <person name="Anantharaman K."/>
            <person name="Thomas B.C."/>
            <person name="Malmstrom R."/>
            <person name="Stieglmeier M."/>
            <person name="Klingl A."/>
            <person name="Woyke T."/>
            <person name="Ryan C.M."/>
            <person name="Banfield J.F."/>
        </authorList>
    </citation>
    <scope>NUCLEOTIDE SEQUENCE [LARGE SCALE GENOMIC DNA]</scope>
</reference>
<name>A0A2M6W5N6_9BACT</name>
<protein>
    <submittedName>
        <fullName evidence="10">Multidrug ABC transporter substrate-binding protein</fullName>
    </submittedName>
</protein>
<evidence type="ECO:0000313" key="11">
    <source>
        <dbReference type="Proteomes" id="UP000231426"/>
    </source>
</evidence>